<gene>
    <name evidence="9" type="primary">Cht3_17</name>
    <name evidence="9" type="ORF">CM83_2421</name>
</gene>
<dbReference type="SUPFAM" id="SSF57625">
    <property type="entry name" value="Invertebrate chitin-binding proteins"/>
    <property type="match status" value="1"/>
</dbReference>
<dbReference type="SMART" id="SM00494">
    <property type="entry name" value="ChtBD2"/>
    <property type="match status" value="1"/>
</dbReference>
<organism evidence="9">
    <name type="scientific">Lygus hesperus</name>
    <name type="common">Western plant bug</name>
    <dbReference type="NCBI Taxonomy" id="30085"/>
    <lineage>
        <taxon>Eukaryota</taxon>
        <taxon>Metazoa</taxon>
        <taxon>Ecdysozoa</taxon>
        <taxon>Arthropoda</taxon>
        <taxon>Hexapoda</taxon>
        <taxon>Insecta</taxon>
        <taxon>Pterygota</taxon>
        <taxon>Neoptera</taxon>
        <taxon>Paraneoptera</taxon>
        <taxon>Hemiptera</taxon>
        <taxon>Heteroptera</taxon>
        <taxon>Panheteroptera</taxon>
        <taxon>Cimicomorpha</taxon>
        <taxon>Miridae</taxon>
        <taxon>Mirini</taxon>
        <taxon>Lygus</taxon>
    </lineage>
</organism>
<dbReference type="InterPro" id="IPR036508">
    <property type="entry name" value="Chitin-bd_dom_sf"/>
</dbReference>
<evidence type="ECO:0000256" key="1">
    <source>
        <dbReference type="ARBA" id="ARBA00022669"/>
    </source>
</evidence>
<dbReference type="GO" id="GO:0005576">
    <property type="term" value="C:extracellular region"/>
    <property type="evidence" value="ECO:0007669"/>
    <property type="project" value="InterPro"/>
</dbReference>
<evidence type="ECO:0000256" key="4">
    <source>
        <dbReference type="ARBA" id="ARBA00023157"/>
    </source>
</evidence>
<accession>A0A0A9WK01</accession>
<keyword evidence="2 7" id="KW-0732">Signal</keyword>
<evidence type="ECO:0000256" key="6">
    <source>
        <dbReference type="SAM" id="MobiDB-lite"/>
    </source>
</evidence>
<feature type="region of interest" description="Disordered" evidence="6">
    <location>
        <begin position="420"/>
        <end position="440"/>
    </location>
</feature>
<evidence type="ECO:0000256" key="7">
    <source>
        <dbReference type="SAM" id="SignalP"/>
    </source>
</evidence>
<dbReference type="PANTHER" id="PTHR23301:SF0">
    <property type="entry name" value="CHITIN-BINDING TYPE-2 DOMAIN-CONTAINING PROTEIN-RELATED"/>
    <property type="match status" value="1"/>
</dbReference>
<sequence length="473" mass="52170">MGPWTGLLLIVVVCLPSCSKCAKDGRELTQNEFHETAYIHRDGGFIPIRKNTTMNLCVGVIHGSITIITSASCLREQLRQKVEGTTVRTSRNIFSNDEEANYPTVNFGISEGVIDDIVPPTKEAQKGATALRCTGQGFFTHPDNCNRFYRCVKWDQTVQDADASFSLFEFVCPAGLVFDEQISVCNWPDASKRGSACKDSSGKQGQTQQPTNKQGLANPDSNFTFAFLNLKMPGIMVEPFTGIEENYTSQSTGIKAADWMTDPIDIQYIIDKGMTGVVTTPDMKVVAMTLLVSKKCEEKWSHFTEHEPPNHDVLLGNTICAVPAKDPILHHDEFEPVPPGYVCDDDYGSPFIYDGQVVGVLVRAFCDELGELPMAVFLTRLPPDDINRLTVSTDDPEIIESEITTNHVTSVRSRNSITVSSTTNTMKTSIPDEDRSEIPHSGGLAIHPSHHYASILSTAVLLIELENFDLNKL</sequence>
<keyword evidence="1" id="KW-0147">Chitin-binding</keyword>
<dbReference type="PANTHER" id="PTHR23301">
    <property type="entry name" value="CHITIN BINDING PERITROPHIN-A"/>
    <property type="match status" value="1"/>
</dbReference>
<feature type="signal peptide" evidence="7">
    <location>
        <begin position="1"/>
        <end position="21"/>
    </location>
</feature>
<keyword evidence="4" id="KW-1015">Disulfide bond</keyword>
<dbReference type="GO" id="GO:0008061">
    <property type="term" value="F:chitin binding"/>
    <property type="evidence" value="ECO:0007669"/>
    <property type="project" value="UniProtKB-KW"/>
</dbReference>
<feature type="chain" id="PRO_5002052264" evidence="7">
    <location>
        <begin position="22"/>
        <end position="473"/>
    </location>
</feature>
<feature type="domain" description="Chitin-binding type-2" evidence="8">
    <location>
        <begin position="130"/>
        <end position="199"/>
    </location>
</feature>
<evidence type="ECO:0000259" key="8">
    <source>
        <dbReference type="PROSITE" id="PS50940"/>
    </source>
</evidence>
<feature type="region of interest" description="Disordered" evidence="6">
    <location>
        <begin position="196"/>
        <end position="218"/>
    </location>
</feature>
<evidence type="ECO:0000256" key="5">
    <source>
        <dbReference type="ARBA" id="ARBA00023180"/>
    </source>
</evidence>
<proteinExistence type="predicted"/>
<dbReference type="InterPro" id="IPR002557">
    <property type="entry name" value="Chitin-bd_dom"/>
</dbReference>
<reference evidence="9" key="1">
    <citation type="journal article" date="2014" name="PLoS ONE">
        <title>Transcriptome-Based Identification of ABC Transporters in the Western Tarnished Plant Bug Lygus hesperus.</title>
        <authorList>
            <person name="Hull J.J."/>
            <person name="Chaney K."/>
            <person name="Geib S.M."/>
            <person name="Fabrick J.A."/>
            <person name="Brent C.S."/>
            <person name="Walsh D."/>
            <person name="Lavine L.C."/>
        </authorList>
    </citation>
    <scope>NUCLEOTIDE SEQUENCE</scope>
</reference>
<keyword evidence="5" id="KW-0325">Glycoprotein</keyword>
<reference evidence="9" key="2">
    <citation type="submission" date="2014-07" db="EMBL/GenBank/DDBJ databases">
        <authorList>
            <person name="Hull J."/>
        </authorList>
    </citation>
    <scope>NUCLEOTIDE SEQUENCE</scope>
</reference>
<feature type="non-terminal residue" evidence="9">
    <location>
        <position position="473"/>
    </location>
</feature>
<dbReference type="Pfam" id="PF01607">
    <property type="entry name" value="CBM_14"/>
    <property type="match status" value="1"/>
</dbReference>
<evidence type="ECO:0000256" key="2">
    <source>
        <dbReference type="ARBA" id="ARBA00022729"/>
    </source>
</evidence>
<keyword evidence="3" id="KW-0677">Repeat</keyword>
<evidence type="ECO:0000256" key="3">
    <source>
        <dbReference type="ARBA" id="ARBA00022737"/>
    </source>
</evidence>
<protein>
    <submittedName>
        <fullName evidence="9">Putative chitinase 3</fullName>
    </submittedName>
</protein>
<dbReference type="EMBL" id="GBHO01034822">
    <property type="protein sequence ID" value="JAG08782.1"/>
    <property type="molecule type" value="Transcribed_RNA"/>
</dbReference>
<dbReference type="InterPro" id="IPR051940">
    <property type="entry name" value="Chitin_bind-dev_reg"/>
</dbReference>
<dbReference type="AlphaFoldDB" id="A0A0A9WK01"/>
<feature type="compositionally biased region" description="Polar residues" evidence="6">
    <location>
        <begin position="202"/>
        <end position="218"/>
    </location>
</feature>
<evidence type="ECO:0000313" key="9">
    <source>
        <dbReference type="EMBL" id="JAG08782.1"/>
    </source>
</evidence>
<dbReference type="PROSITE" id="PS50940">
    <property type="entry name" value="CHIT_BIND_II"/>
    <property type="match status" value="1"/>
</dbReference>
<dbReference type="Gene3D" id="2.170.140.10">
    <property type="entry name" value="Chitin binding domain"/>
    <property type="match status" value="1"/>
</dbReference>
<name>A0A0A9WK01_LYGHE</name>